<comment type="caution">
    <text evidence="2">The sequence shown here is derived from an EMBL/GenBank/DDBJ whole genome shotgun (WGS) entry which is preliminary data.</text>
</comment>
<dbReference type="InterPro" id="IPR000160">
    <property type="entry name" value="GGDEF_dom"/>
</dbReference>
<dbReference type="RefSeq" id="WP_189070347.1">
    <property type="nucleotide sequence ID" value="NZ_BMPE01000017.1"/>
</dbReference>
<evidence type="ECO:0000313" key="3">
    <source>
        <dbReference type="Proteomes" id="UP000604341"/>
    </source>
</evidence>
<protein>
    <recommendedName>
        <fullName evidence="1">GGDEF domain-containing protein</fullName>
    </recommendedName>
</protein>
<reference evidence="3" key="1">
    <citation type="journal article" date="2019" name="Int. J. Syst. Evol. Microbiol.">
        <title>The Global Catalogue of Microorganisms (GCM) 10K type strain sequencing project: providing services to taxonomists for standard genome sequencing and annotation.</title>
        <authorList>
            <consortium name="The Broad Institute Genomics Platform"/>
            <consortium name="The Broad Institute Genome Sequencing Center for Infectious Disease"/>
            <person name="Wu L."/>
            <person name="Ma J."/>
        </authorList>
    </citation>
    <scope>NUCLEOTIDE SEQUENCE [LARGE SCALE GENOMIC DNA]</scope>
    <source>
        <strain evidence="3">JCM 19173</strain>
    </source>
</reference>
<name>A0ABQ2FPD5_9DEIO</name>
<accession>A0ABQ2FPD5</accession>
<dbReference type="Gene3D" id="3.30.70.270">
    <property type="match status" value="1"/>
</dbReference>
<dbReference type="SUPFAM" id="SSF55073">
    <property type="entry name" value="Nucleotide cyclase"/>
    <property type="match status" value="1"/>
</dbReference>
<dbReference type="InterPro" id="IPR029787">
    <property type="entry name" value="Nucleotide_cyclase"/>
</dbReference>
<sequence>MLLLRGEGVEAVTAWDRTALLEQLRRQLSPADQELLLAGVRRTAGEGARYVPDYAQEPDAIAALVEAGLRSVAWIPVATLRGTQYLFVITRFGGLRGWPPRDQALIGAAARTVRVAFERQESLRQLEQVALTDPLTGLGNRRAMDRALHAWTTAADHAFAVLMMDLDGLKEVNDALGHDWGDRLLREFGHELRARVRSDDLVFRPSGDEFVVLLPEVQPAQTPEILAWVQDAAARVRRHPELRACGASAGLAFSHESQSPSVLLNLADERMYHDKRDRKPKRT</sequence>
<proteinExistence type="predicted"/>
<keyword evidence="3" id="KW-1185">Reference proteome</keyword>
<evidence type="ECO:0000259" key="1">
    <source>
        <dbReference type="PROSITE" id="PS50887"/>
    </source>
</evidence>
<dbReference type="Pfam" id="PF00990">
    <property type="entry name" value="GGDEF"/>
    <property type="match status" value="1"/>
</dbReference>
<organism evidence="2 3">
    <name type="scientific">Deinococcus radiotolerans</name>
    <dbReference type="NCBI Taxonomy" id="1309407"/>
    <lineage>
        <taxon>Bacteria</taxon>
        <taxon>Thermotogati</taxon>
        <taxon>Deinococcota</taxon>
        <taxon>Deinococci</taxon>
        <taxon>Deinococcales</taxon>
        <taxon>Deinococcaceae</taxon>
        <taxon>Deinococcus</taxon>
    </lineage>
</organism>
<dbReference type="SMART" id="SM00267">
    <property type="entry name" value="GGDEF"/>
    <property type="match status" value="1"/>
</dbReference>
<dbReference type="CDD" id="cd01949">
    <property type="entry name" value="GGDEF"/>
    <property type="match status" value="1"/>
</dbReference>
<dbReference type="InterPro" id="IPR050469">
    <property type="entry name" value="Diguanylate_Cyclase"/>
</dbReference>
<dbReference type="Proteomes" id="UP000604341">
    <property type="component" value="Unassembled WGS sequence"/>
</dbReference>
<dbReference type="PROSITE" id="PS50887">
    <property type="entry name" value="GGDEF"/>
    <property type="match status" value="1"/>
</dbReference>
<dbReference type="NCBIfam" id="TIGR00254">
    <property type="entry name" value="GGDEF"/>
    <property type="match status" value="1"/>
</dbReference>
<gene>
    <name evidence="2" type="ORF">GCM10010844_35830</name>
</gene>
<dbReference type="InterPro" id="IPR043128">
    <property type="entry name" value="Rev_trsase/Diguanyl_cyclase"/>
</dbReference>
<evidence type="ECO:0000313" key="2">
    <source>
        <dbReference type="EMBL" id="GGL13811.1"/>
    </source>
</evidence>
<feature type="domain" description="GGDEF" evidence="1">
    <location>
        <begin position="157"/>
        <end position="283"/>
    </location>
</feature>
<dbReference type="EMBL" id="BMPE01000017">
    <property type="protein sequence ID" value="GGL13811.1"/>
    <property type="molecule type" value="Genomic_DNA"/>
</dbReference>
<dbReference type="PANTHER" id="PTHR45138:SF9">
    <property type="entry name" value="DIGUANYLATE CYCLASE DGCM-RELATED"/>
    <property type="match status" value="1"/>
</dbReference>
<dbReference type="PANTHER" id="PTHR45138">
    <property type="entry name" value="REGULATORY COMPONENTS OF SENSORY TRANSDUCTION SYSTEM"/>
    <property type="match status" value="1"/>
</dbReference>